<keyword evidence="1" id="KW-0805">Transcription regulation</keyword>
<gene>
    <name evidence="6" type="ORF">AL399_00700</name>
</gene>
<dbReference type="PATRIC" id="fig|1702214.3.peg.784"/>
<dbReference type="STRING" id="1702214.AL399_00700"/>
<keyword evidence="2 4" id="KW-0238">DNA-binding</keyword>
<evidence type="ECO:0000259" key="5">
    <source>
        <dbReference type="PROSITE" id="PS50977"/>
    </source>
</evidence>
<feature type="DNA-binding region" description="H-T-H motif" evidence="4">
    <location>
        <begin position="25"/>
        <end position="44"/>
    </location>
</feature>
<accession>A0A0Q4B2U5</accession>
<evidence type="ECO:0000256" key="3">
    <source>
        <dbReference type="ARBA" id="ARBA00023163"/>
    </source>
</evidence>
<dbReference type="InterPro" id="IPR009057">
    <property type="entry name" value="Homeodomain-like_sf"/>
</dbReference>
<dbReference type="GO" id="GO:0003677">
    <property type="term" value="F:DNA binding"/>
    <property type="evidence" value="ECO:0007669"/>
    <property type="project" value="UniProtKB-UniRule"/>
</dbReference>
<dbReference type="InterPro" id="IPR036271">
    <property type="entry name" value="Tet_transcr_reg_TetR-rel_C_sf"/>
</dbReference>
<sequence length="198" mass="22851">MNDTRDFIVERAFCLFLQRGYEGISIRDIQEAVGLSKGAIYHYFRSKEDIFGEAMDRYLLPAIQTLPEALDPESATPLRDAMDASLEWRDAYIARLRLITEQKGDDFRFFRLLFQVGEYYRDFHDKLVAGLATERERWRRALTLAVDRGEIRGNTDQELTLTLLMAVPVGLGLKAAVYTGLSIAVLRDVYERLYRTLV</sequence>
<evidence type="ECO:0000256" key="4">
    <source>
        <dbReference type="PROSITE-ProRule" id="PRU00335"/>
    </source>
</evidence>
<organism evidence="6 7">
    <name type="scientific">Candidatus [Bacteroides] periocalifornicus</name>
    <dbReference type="NCBI Taxonomy" id="1702214"/>
    <lineage>
        <taxon>Bacteria</taxon>
        <taxon>Pseudomonadati</taxon>
        <taxon>Bacteroidota</taxon>
    </lineage>
</organism>
<dbReference type="PRINTS" id="PR00455">
    <property type="entry name" value="HTHTETR"/>
</dbReference>
<evidence type="ECO:0000313" key="6">
    <source>
        <dbReference type="EMBL" id="KQM09599.1"/>
    </source>
</evidence>
<protein>
    <recommendedName>
        <fullName evidence="5">HTH tetR-type domain-containing protein</fullName>
    </recommendedName>
</protein>
<dbReference type="PANTHER" id="PTHR47506">
    <property type="entry name" value="TRANSCRIPTIONAL REGULATORY PROTEIN"/>
    <property type="match status" value="1"/>
</dbReference>
<evidence type="ECO:0000256" key="2">
    <source>
        <dbReference type="ARBA" id="ARBA00023125"/>
    </source>
</evidence>
<evidence type="ECO:0000313" key="7">
    <source>
        <dbReference type="Proteomes" id="UP000054172"/>
    </source>
</evidence>
<dbReference type="PROSITE" id="PS50977">
    <property type="entry name" value="HTH_TETR_2"/>
    <property type="match status" value="1"/>
</dbReference>
<dbReference type="PANTHER" id="PTHR47506:SF1">
    <property type="entry name" value="HTH-TYPE TRANSCRIPTIONAL REGULATOR YJDC"/>
    <property type="match status" value="1"/>
</dbReference>
<keyword evidence="3" id="KW-0804">Transcription</keyword>
<name>A0A0Q4B2U5_9BACT</name>
<dbReference type="AlphaFoldDB" id="A0A0Q4B2U5"/>
<dbReference type="PROSITE" id="PS01081">
    <property type="entry name" value="HTH_TETR_1"/>
    <property type="match status" value="1"/>
</dbReference>
<dbReference type="EMBL" id="LIIK01000002">
    <property type="protein sequence ID" value="KQM09599.1"/>
    <property type="molecule type" value="Genomic_DNA"/>
</dbReference>
<dbReference type="InterPro" id="IPR001647">
    <property type="entry name" value="HTH_TetR"/>
</dbReference>
<dbReference type="Gene3D" id="1.10.357.10">
    <property type="entry name" value="Tetracycline Repressor, domain 2"/>
    <property type="match status" value="1"/>
</dbReference>
<dbReference type="Pfam" id="PF00440">
    <property type="entry name" value="TetR_N"/>
    <property type="match status" value="1"/>
</dbReference>
<keyword evidence="7" id="KW-1185">Reference proteome</keyword>
<proteinExistence type="predicted"/>
<reference evidence="6" key="1">
    <citation type="submission" date="2015-08" db="EMBL/GenBank/DDBJ databases">
        <title>Candidatus Bacteriodes Periocalifornicus.</title>
        <authorList>
            <person name="McLean J.S."/>
            <person name="Kelley S."/>
        </authorList>
    </citation>
    <scope>NUCLEOTIDE SEQUENCE [LARGE SCALE GENOMIC DNA]</scope>
    <source>
        <strain evidence="6">12B</strain>
    </source>
</reference>
<dbReference type="Proteomes" id="UP000054172">
    <property type="component" value="Unassembled WGS sequence"/>
</dbReference>
<evidence type="ECO:0000256" key="1">
    <source>
        <dbReference type="ARBA" id="ARBA00023015"/>
    </source>
</evidence>
<comment type="caution">
    <text evidence="6">The sequence shown here is derived from an EMBL/GenBank/DDBJ whole genome shotgun (WGS) entry which is preliminary data.</text>
</comment>
<dbReference type="SUPFAM" id="SSF48498">
    <property type="entry name" value="Tetracyclin repressor-like, C-terminal domain"/>
    <property type="match status" value="1"/>
</dbReference>
<feature type="domain" description="HTH tetR-type" evidence="5">
    <location>
        <begin position="2"/>
        <end position="62"/>
    </location>
</feature>
<dbReference type="SUPFAM" id="SSF46689">
    <property type="entry name" value="Homeodomain-like"/>
    <property type="match status" value="1"/>
</dbReference>
<dbReference type="InterPro" id="IPR023772">
    <property type="entry name" value="DNA-bd_HTH_TetR-type_CS"/>
</dbReference>